<protein>
    <submittedName>
        <fullName evidence="2">Exonuclease</fullName>
    </submittedName>
</protein>
<evidence type="ECO:0000259" key="1">
    <source>
        <dbReference type="SMART" id="SM00479"/>
    </source>
</evidence>
<dbReference type="GO" id="GO:0003676">
    <property type="term" value="F:nucleic acid binding"/>
    <property type="evidence" value="ECO:0007669"/>
    <property type="project" value="InterPro"/>
</dbReference>
<keyword evidence="3" id="KW-1185">Reference proteome</keyword>
<dbReference type="Proteomes" id="UP000256708">
    <property type="component" value="Unassembled WGS sequence"/>
</dbReference>
<dbReference type="Gene3D" id="3.30.420.10">
    <property type="entry name" value="Ribonuclease H-like superfamily/Ribonuclease H"/>
    <property type="match status" value="1"/>
</dbReference>
<dbReference type="Pfam" id="PF00929">
    <property type="entry name" value="RNase_T"/>
    <property type="match status" value="1"/>
</dbReference>
<feature type="domain" description="Exonuclease" evidence="1">
    <location>
        <begin position="4"/>
        <end position="160"/>
    </location>
</feature>
<name>A0A3D8LGS1_9BACT</name>
<dbReference type="PANTHER" id="PTHR30231:SF42">
    <property type="entry name" value="EXONUCLEASE"/>
    <property type="match status" value="1"/>
</dbReference>
<dbReference type="CDD" id="cd06130">
    <property type="entry name" value="DNA_pol_III_epsilon_like"/>
    <property type="match status" value="1"/>
</dbReference>
<dbReference type="SMART" id="SM00479">
    <property type="entry name" value="EXOIII"/>
    <property type="match status" value="1"/>
</dbReference>
<evidence type="ECO:0000313" key="3">
    <source>
        <dbReference type="Proteomes" id="UP000256708"/>
    </source>
</evidence>
<dbReference type="PANTHER" id="PTHR30231">
    <property type="entry name" value="DNA POLYMERASE III SUBUNIT EPSILON"/>
    <property type="match status" value="1"/>
</dbReference>
<keyword evidence="2" id="KW-0269">Exonuclease</keyword>
<dbReference type="InterPro" id="IPR013520">
    <property type="entry name" value="Ribonucl_H"/>
</dbReference>
<evidence type="ECO:0000313" key="2">
    <source>
        <dbReference type="EMBL" id="RDV16578.1"/>
    </source>
</evidence>
<dbReference type="RefSeq" id="WP_115564439.1">
    <property type="nucleotide sequence ID" value="NZ_QRGR01000004.1"/>
</dbReference>
<dbReference type="InterPro" id="IPR036397">
    <property type="entry name" value="RNaseH_sf"/>
</dbReference>
<dbReference type="GO" id="GO:0006259">
    <property type="term" value="P:DNA metabolic process"/>
    <property type="evidence" value="ECO:0007669"/>
    <property type="project" value="UniProtKB-ARBA"/>
</dbReference>
<dbReference type="GO" id="GO:0005829">
    <property type="term" value="C:cytosol"/>
    <property type="evidence" value="ECO:0007669"/>
    <property type="project" value="TreeGrafter"/>
</dbReference>
<reference evidence="3" key="1">
    <citation type="submission" date="2018-08" db="EMBL/GenBank/DDBJ databases">
        <authorList>
            <person name="Liu Z.-W."/>
            <person name="Du Z.-J."/>
        </authorList>
    </citation>
    <scope>NUCLEOTIDE SEQUENCE [LARGE SCALE GENOMIC DNA]</scope>
    <source>
        <strain evidence="3">H4X</strain>
    </source>
</reference>
<dbReference type="InterPro" id="IPR012337">
    <property type="entry name" value="RNaseH-like_sf"/>
</dbReference>
<accession>A0A3D8LGS1</accession>
<dbReference type="GO" id="GO:0008408">
    <property type="term" value="F:3'-5' exonuclease activity"/>
    <property type="evidence" value="ECO:0007669"/>
    <property type="project" value="TreeGrafter"/>
</dbReference>
<gene>
    <name evidence="2" type="ORF">DXT99_05140</name>
</gene>
<proteinExistence type="predicted"/>
<dbReference type="AlphaFoldDB" id="A0A3D8LGS1"/>
<sequence>MSHSFTAIDFETAQGKRWSICQIGLVRVENGQITEKINKLVCPPDNFYFYRNTAIHGISAADTCTAPTFDTVWQQIKPYIEHQTVVAHNGAFDFSCLRHTLDYYKVQQPTYEQQCTYKIFKKGLAELCREYRIQLNHHDALSDALACAALYSRHLRRLETV</sequence>
<comment type="caution">
    <text evidence="2">The sequence shown here is derived from an EMBL/GenBank/DDBJ whole genome shotgun (WGS) entry which is preliminary data.</text>
</comment>
<organism evidence="2 3">
    <name type="scientific">Pontibacter diazotrophicus</name>
    <dbReference type="NCBI Taxonomy" id="1400979"/>
    <lineage>
        <taxon>Bacteria</taxon>
        <taxon>Pseudomonadati</taxon>
        <taxon>Bacteroidota</taxon>
        <taxon>Cytophagia</taxon>
        <taxon>Cytophagales</taxon>
        <taxon>Hymenobacteraceae</taxon>
        <taxon>Pontibacter</taxon>
    </lineage>
</organism>
<keyword evidence="2" id="KW-0378">Hydrolase</keyword>
<keyword evidence="2" id="KW-0540">Nuclease</keyword>
<dbReference type="OrthoDB" id="9803913at2"/>
<dbReference type="SUPFAM" id="SSF53098">
    <property type="entry name" value="Ribonuclease H-like"/>
    <property type="match status" value="1"/>
</dbReference>
<dbReference type="EMBL" id="QRGR01000004">
    <property type="protein sequence ID" value="RDV16578.1"/>
    <property type="molecule type" value="Genomic_DNA"/>
</dbReference>